<dbReference type="InterPro" id="IPR001245">
    <property type="entry name" value="Ser-Thr/Tyr_kinase_cat_dom"/>
</dbReference>
<feature type="compositionally biased region" description="Gly residues" evidence="6">
    <location>
        <begin position="485"/>
        <end position="509"/>
    </location>
</feature>
<evidence type="ECO:0000256" key="2">
    <source>
        <dbReference type="ARBA" id="ARBA00022679"/>
    </source>
</evidence>
<dbReference type="GO" id="GO:0009506">
    <property type="term" value="C:plasmodesma"/>
    <property type="evidence" value="ECO:0007669"/>
    <property type="project" value="TreeGrafter"/>
</dbReference>
<keyword evidence="1" id="KW-0723">Serine/threonine-protein kinase</keyword>
<dbReference type="EMBL" id="JBCNJP010000019">
    <property type="protein sequence ID" value="KAK9062651.1"/>
    <property type="molecule type" value="Genomic_DNA"/>
</dbReference>
<sequence>MEKAEHLKIPLEEIKLATNFFSDENFIARGGFGKVYIGKLTNSGQQNTVAVKRLDRTMGQGDREFLMEIQMLSCYKHTNLVSLLGYCEESGENILVYEHAKHGSLDKYLTDDKLSWLQRLKISLGAACGFNYLHNDVGPQHRVLHRDIKSSNILLNENWEAKISDFGLSKIGPSNVEFTFLVTNACGTYGYIDPVYRKTGILTKESDVYSFGVVLFEILCGRLALINAYQDERRFLDSLAKQSYEQNRLHEIILPSIKNEINGDSCVVFSMVAYQCLNENRTKRPTMAWIVEKLGEALDHQENVEALIECVTKDVGFSEGKPIAAFTIYKCLINWRSLEAERTSIFDRLIKMISLAIEGHDDNNEHLAYWLSNASTLLFLVQRSIKSYGANSAREYPPTTSLFGRVGRVTRTVLHPSNARHECCGDIVFGQFMESDGGWSWGGFQIRVMFWGLFSYCEVGLDGGSRSVGLRLGVGVGGDHSWLGDGSGDEGSGVSGGRVASGGGGGRPR</sequence>
<dbReference type="SUPFAM" id="SSF56112">
    <property type="entry name" value="Protein kinase-like (PK-like)"/>
    <property type="match status" value="1"/>
</dbReference>
<evidence type="ECO:0000313" key="8">
    <source>
        <dbReference type="EMBL" id="KAK9062651.1"/>
    </source>
</evidence>
<dbReference type="InterPro" id="IPR008271">
    <property type="entry name" value="Ser/Thr_kinase_AS"/>
</dbReference>
<dbReference type="PROSITE" id="PS50011">
    <property type="entry name" value="PROTEIN_KINASE_DOM"/>
    <property type="match status" value="1"/>
</dbReference>
<dbReference type="InterPro" id="IPR011009">
    <property type="entry name" value="Kinase-like_dom_sf"/>
</dbReference>
<dbReference type="Pfam" id="PF07714">
    <property type="entry name" value="PK_Tyr_Ser-Thr"/>
    <property type="match status" value="1"/>
</dbReference>
<keyword evidence="5" id="KW-0067">ATP-binding</keyword>
<dbReference type="GO" id="GO:0004714">
    <property type="term" value="F:transmembrane receptor protein tyrosine kinase activity"/>
    <property type="evidence" value="ECO:0007669"/>
    <property type="project" value="InterPro"/>
</dbReference>
<dbReference type="FunFam" id="3.30.200.20:FF:000039">
    <property type="entry name" value="receptor-like protein kinase FERONIA"/>
    <property type="match status" value="1"/>
</dbReference>
<keyword evidence="9" id="KW-1185">Reference proteome</keyword>
<dbReference type="GO" id="GO:0004674">
    <property type="term" value="F:protein serine/threonine kinase activity"/>
    <property type="evidence" value="ECO:0007669"/>
    <property type="project" value="UniProtKB-KW"/>
</dbReference>
<evidence type="ECO:0000313" key="9">
    <source>
        <dbReference type="Proteomes" id="UP001408789"/>
    </source>
</evidence>
<proteinExistence type="predicted"/>
<name>A0AAP0CTD6_9ASTR</name>
<dbReference type="Gene3D" id="3.30.200.20">
    <property type="entry name" value="Phosphorylase Kinase, domain 1"/>
    <property type="match status" value="1"/>
</dbReference>
<dbReference type="InterPro" id="IPR045272">
    <property type="entry name" value="ANXUR1/2-like"/>
</dbReference>
<comment type="caution">
    <text evidence="8">The sequence shown here is derived from an EMBL/GenBank/DDBJ whole genome shotgun (WGS) entry which is preliminary data.</text>
</comment>
<accession>A0AAP0CTD6</accession>
<feature type="region of interest" description="Disordered" evidence="6">
    <location>
        <begin position="484"/>
        <end position="509"/>
    </location>
</feature>
<feature type="domain" description="Protein kinase" evidence="7">
    <location>
        <begin position="21"/>
        <end position="298"/>
    </location>
</feature>
<organism evidence="8 9">
    <name type="scientific">Deinandra increscens subsp. villosa</name>
    <dbReference type="NCBI Taxonomy" id="3103831"/>
    <lineage>
        <taxon>Eukaryota</taxon>
        <taxon>Viridiplantae</taxon>
        <taxon>Streptophyta</taxon>
        <taxon>Embryophyta</taxon>
        <taxon>Tracheophyta</taxon>
        <taxon>Spermatophyta</taxon>
        <taxon>Magnoliopsida</taxon>
        <taxon>eudicotyledons</taxon>
        <taxon>Gunneridae</taxon>
        <taxon>Pentapetalae</taxon>
        <taxon>asterids</taxon>
        <taxon>campanulids</taxon>
        <taxon>Asterales</taxon>
        <taxon>Asteraceae</taxon>
        <taxon>Asteroideae</taxon>
        <taxon>Heliantheae alliance</taxon>
        <taxon>Madieae</taxon>
        <taxon>Madiinae</taxon>
        <taxon>Deinandra</taxon>
    </lineage>
</organism>
<dbReference type="PROSITE" id="PS00108">
    <property type="entry name" value="PROTEIN_KINASE_ST"/>
    <property type="match status" value="1"/>
</dbReference>
<dbReference type="Proteomes" id="UP001408789">
    <property type="component" value="Unassembled WGS sequence"/>
</dbReference>
<dbReference type="Gene3D" id="1.10.510.10">
    <property type="entry name" value="Transferase(Phosphotransferase) domain 1"/>
    <property type="match status" value="1"/>
</dbReference>
<evidence type="ECO:0000256" key="4">
    <source>
        <dbReference type="ARBA" id="ARBA00022777"/>
    </source>
</evidence>
<gene>
    <name evidence="8" type="ORF">SSX86_019839</name>
</gene>
<evidence type="ECO:0000256" key="3">
    <source>
        <dbReference type="ARBA" id="ARBA00022741"/>
    </source>
</evidence>
<dbReference type="GO" id="GO:0005524">
    <property type="term" value="F:ATP binding"/>
    <property type="evidence" value="ECO:0007669"/>
    <property type="project" value="UniProtKB-KW"/>
</dbReference>
<evidence type="ECO:0000256" key="5">
    <source>
        <dbReference type="ARBA" id="ARBA00022840"/>
    </source>
</evidence>
<evidence type="ECO:0000259" key="7">
    <source>
        <dbReference type="PROSITE" id="PS50011"/>
    </source>
</evidence>
<dbReference type="PANTHER" id="PTHR27003:SF392">
    <property type="entry name" value="JACALIN-LIKE LECTIN DOMAIN-CONTAINING PROTEIN-RELATED"/>
    <property type="match status" value="1"/>
</dbReference>
<dbReference type="AlphaFoldDB" id="A0AAP0CTD6"/>
<dbReference type="PANTHER" id="PTHR27003">
    <property type="entry name" value="OS07G0166700 PROTEIN"/>
    <property type="match status" value="1"/>
</dbReference>
<dbReference type="SMART" id="SM00220">
    <property type="entry name" value="S_TKc"/>
    <property type="match status" value="1"/>
</dbReference>
<protein>
    <recommendedName>
        <fullName evidence="7">Protein kinase domain-containing protein</fullName>
    </recommendedName>
</protein>
<reference evidence="8 9" key="1">
    <citation type="submission" date="2024-04" db="EMBL/GenBank/DDBJ databases">
        <title>The reference genome of an endangered Asteraceae, Deinandra increscens subsp. villosa, native to the Central Coast of California.</title>
        <authorList>
            <person name="Guilliams M."/>
            <person name="Hasenstab-Lehman K."/>
            <person name="Meyer R."/>
            <person name="Mcevoy S."/>
        </authorList>
    </citation>
    <scope>NUCLEOTIDE SEQUENCE [LARGE SCALE GENOMIC DNA]</scope>
    <source>
        <tissue evidence="8">Leaf</tissue>
    </source>
</reference>
<dbReference type="GO" id="GO:0005886">
    <property type="term" value="C:plasma membrane"/>
    <property type="evidence" value="ECO:0007669"/>
    <property type="project" value="TreeGrafter"/>
</dbReference>
<keyword evidence="4" id="KW-0418">Kinase</keyword>
<evidence type="ECO:0000256" key="6">
    <source>
        <dbReference type="SAM" id="MobiDB-lite"/>
    </source>
</evidence>
<keyword evidence="3" id="KW-0547">Nucleotide-binding</keyword>
<keyword evidence="2" id="KW-0808">Transferase</keyword>
<evidence type="ECO:0000256" key="1">
    <source>
        <dbReference type="ARBA" id="ARBA00022527"/>
    </source>
</evidence>
<dbReference type="InterPro" id="IPR000719">
    <property type="entry name" value="Prot_kinase_dom"/>
</dbReference>